<sequence length="630" mass="70165">MGRAAAAKNKRRGGKTPVPTLNFTVKDYLSDLIPNATDEADVVLYYQGAVPGISAVHMVMKAKLESKVADIDDLTLGQITDYAHHMWKAQPTRTFVPVLLVRGPHVHILLFTRDKWYQTYVGNILYSTPKPRTGDVDIIRETMARLWFILTLRPQQFGHFCDVSNGCHSLVFTHGPNDKANATASACTTGENCVLLKELLPRPVRMLERVAYVYKATYGKRKAILKLAWTPVSRQPEGAVYDALAAKGVGDVPEVFDSGTLCKDMFEYRLEYIILQDCGETLDEHLAKLHADDEDDDVIEAKLTRVIQRVSACLVRAWNAGIIHRDISTGNIAVDGNKVAVIDWGYAKICEWTGLEDVAQCWDIDFEEICKVESENDKQTGTPIFMSIGLLFGRGKRDVYDDLESLFYVALYAIGRLDKKKIDNAHGFKLYSRKNLALVRASVLGNRNRYLERFDVIGIGNDLQKVLDAMHQCLFWTHSGYIGDNLWEDEYFRREPDWQLAAEFMDRETVQMLKQAQPTQDGAQPPPAPASVSSAQPSPAPTIASSVQQQPAPAPEYGYQMGASPAHALDARMDSVGDLCNAEPASRPQDTSGSYASSRYKRKSKDGGGMQSPKRSRMSGRGKENADSAR</sequence>
<organism evidence="1 2">
    <name type="scientific">Coemansia nantahalensis</name>
    <dbReference type="NCBI Taxonomy" id="2789366"/>
    <lineage>
        <taxon>Eukaryota</taxon>
        <taxon>Fungi</taxon>
        <taxon>Fungi incertae sedis</taxon>
        <taxon>Zoopagomycota</taxon>
        <taxon>Kickxellomycotina</taxon>
        <taxon>Kickxellomycetes</taxon>
        <taxon>Kickxellales</taxon>
        <taxon>Kickxellaceae</taxon>
        <taxon>Coemansia</taxon>
    </lineage>
</organism>
<accession>A0ACC1K8F7</accession>
<protein>
    <submittedName>
        <fullName evidence="1">Uncharacterized protein</fullName>
    </submittedName>
</protein>
<evidence type="ECO:0000313" key="2">
    <source>
        <dbReference type="Proteomes" id="UP001140234"/>
    </source>
</evidence>
<proteinExistence type="predicted"/>
<dbReference type="Proteomes" id="UP001140234">
    <property type="component" value="Unassembled WGS sequence"/>
</dbReference>
<reference evidence="1" key="1">
    <citation type="submission" date="2022-07" db="EMBL/GenBank/DDBJ databases">
        <title>Phylogenomic reconstructions and comparative analyses of Kickxellomycotina fungi.</title>
        <authorList>
            <person name="Reynolds N.K."/>
            <person name="Stajich J.E."/>
            <person name="Barry K."/>
            <person name="Grigoriev I.V."/>
            <person name="Crous P."/>
            <person name="Smith M.E."/>
        </authorList>
    </citation>
    <scope>NUCLEOTIDE SEQUENCE</scope>
    <source>
        <strain evidence="1">CBS 109366</strain>
    </source>
</reference>
<comment type="caution">
    <text evidence="1">The sequence shown here is derived from an EMBL/GenBank/DDBJ whole genome shotgun (WGS) entry which is preliminary data.</text>
</comment>
<evidence type="ECO:0000313" key="1">
    <source>
        <dbReference type="EMBL" id="KAJ2775658.1"/>
    </source>
</evidence>
<keyword evidence="2" id="KW-1185">Reference proteome</keyword>
<name>A0ACC1K8F7_9FUNG</name>
<dbReference type="EMBL" id="JANBUJ010000005">
    <property type="protein sequence ID" value="KAJ2775658.1"/>
    <property type="molecule type" value="Genomic_DNA"/>
</dbReference>
<gene>
    <name evidence="1" type="ORF">IWQ57_000287</name>
</gene>